<name>A0A4S4M099_9AGAM</name>
<comment type="subcellular location">
    <subcellularLocation>
        <location evidence="1">Endoplasmic reticulum membrane</location>
        <topology evidence="1">Multi-pass membrane protein</topology>
    </subcellularLocation>
</comment>
<keyword evidence="4" id="KW-0256">Endoplasmic reticulum</keyword>
<evidence type="ECO:0000256" key="6">
    <source>
        <dbReference type="ARBA" id="ARBA00023136"/>
    </source>
</evidence>
<keyword evidence="9" id="KW-1185">Reference proteome</keyword>
<dbReference type="Pfam" id="PF07019">
    <property type="entry name" value="EMC6"/>
    <property type="match status" value="1"/>
</dbReference>
<evidence type="ECO:0000256" key="1">
    <source>
        <dbReference type="ARBA" id="ARBA00004477"/>
    </source>
</evidence>
<feature type="transmembrane region" description="Helical" evidence="7">
    <location>
        <begin position="88"/>
        <end position="105"/>
    </location>
</feature>
<dbReference type="Gene3D" id="1.20.910.10">
    <property type="entry name" value="Heme oxygenase-like"/>
    <property type="match status" value="1"/>
</dbReference>
<accession>A0A4S4M099</accession>
<evidence type="ECO:0000313" key="8">
    <source>
        <dbReference type="EMBL" id="THH18394.1"/>
    </source>
</evidence>
<feature type="transmembrane region" description="Helical" evidence="7">
    <location>
        <begin position="47"/>
        <end position="67"/>
    </location>
</feature>
<proteinExistence type="inferred from homology"/>
<evidence type="ECO:0000256" key="3">
    <source>
        <dbReference type="ARBA" id="ARBA00022692"/>
    </source>
</evidence>
<dbReference type="OrthoDB" id="37730at2759"/>
<dbReference type="InterPro" id="IPR016084">
    <property type="entry name" value="Haem_Oase-like_multi-hlx"/>
</dbReference>
<evidence type="ECO:0000256" key="7">
    <source>
        <dbReference type="SAM" id="Phobius"/>
    </source>
</evidence>
<comment type="similarity">
    <text evidence="2">Belongs to the EMC6 family.</text>
</comment>
<dbReference type="InterPro" id="IPR029008">
    <property type="entry name" value="EMC6-like"/>
</dbReference>
<keyword evidence="5 7" id="KW-1133">Transmembrane helix</keyword>
<dbReference type="Proteomes" id="UP000310158">
    <property type="component" value="Unassembled WGS sequence"/>
</dbReference>
<evidence type="ECO:0000256" key="2">
    <source>
        <dbReference type="ARBA" id="ARBA00009436"/>
    </source>
</evidence>
<keyword evidence="6 7" id="KW-0472">Membrane</keyword>
<gene>
    <name evidence="8" type="ORF">EW146_g2592</name>
</gene>
<dbReference type="CDD" id="cd19357">
    <property type="entry name" value="TenA_E_At3g16990-like"/>
    <property type="match status" value="1"/>
</dbReference>
<keyword evidence="3 7" id="KW-0812">Transmembrane</keyword>
<protein>
    <submittedName>
        <fullName evidence="8">Uncharacterized protein</fullName>
    </submittedName>
</protein>
<dbReference type="PANTHER" id="PTHR41813:SF2">
    <property type="entry name" value="REGULATOR PAB1642, PUTATIVE (AFU_ORTHOLOGUE AFUA_3G11955)-RELATED"/>
    <property type="match status" value="1"/>
</dbReference>
<dbReference type="PANTHER" id="PTHR41813">
    <property type="entry name" value="REGULATOR PAB1642, PUTATIVE (AFU_ORTHOLOGUE AFUA_3G11955)-RELATED"/>
    <property type="match status" value="1"/>
</dbReference>
<dbReference type="EMBL" id="SGPL01000077">
    <property type="protein sequence ID" value="THH18394.1"/>
    <property type="molecule type" value="Genomic_DNA"/>
</dbReference>
<dbReference type="InterPro" id="IPR053261">
    <property type="entry name" value="Polyketide-peptide_reg"/>
</dbReference>
<evidence type="ECO:0000256" key="5">
    <source>
        <dbReference type="ARBA" id="ARBA00022989"/>
    </source>
</evidence>
<comment type="caution">
    <text evidence="8">The sequence shown here is derived from an EMBL/GenBank/DDBJ whole genome shotgun (WGS) entry which is preliminary data.</text>
</comment>
<dbReference type="SUPFAM" id="SSF48613">
    <property type="entry name" value="Heme oxygenase-like"/>
    <property type="match status" value="1"/>
</dbReference>
<sequence length="550" mass="61763">MSAPADDAAHRVYVPHLIHNTSVINNIKFISSCFAGAVAGVLGLENWLGFALFIVSTLFTSACLYIINFEGRPKKYVQGGMMGVLNPGQENVFSFILVWTLFYGASLRRAHEIRVYRLQLALLRVRMGILVFRTRGEAAIQLYFDYPSARTALISPLFVGPMAASYVLLQIGDDPFHMSFEDLNGRVAFTIQEVDRSPNILVRLRREAPWALQHRDIMGPSDAFFYFGPSNMPGYIVYGNTPEQPMNTAVRRKRSASTSQSGKELKWKVSRFRMECIDGVTVLATYELNQVPTEHPAILTVKHAGLAVVTEIVTTLMLIRMAQALKCTMPPLPPTTLTKHLCSLSSTRPYASATQHPFLTSVGNGTLPAPRLALWLSQDRIYASQAYPRFIGRLISSIPSALTGVAEKEEHNQRVLGLLVYAFQKRWWKTRKATRDYVAEMARVAVEGTLFDGMVFLWAMEQVYLDAWRYVSSVLVSTAPKINVAVPSLVANWTNIEFVKFVENLASAVDAFDIRPGSDEWVRAEEIWARVVELEEAFWPEEGEESTMKM</sequence>
<dbReference type="GO" id="GO:0005789">
    <property type="term" value="C:endoplasmic reticulum membrane"/>
    <property type="evidence" value="ECO:0007669"/>
    <property type="project" value="UniProtKB-SubCell"/>
</dbReference>
<dbReference type="AlphaFoldDB" id="A0A4S4M099"/>
<reference evidence="8 9" key="1">
    <citation type="submission" date="2019-02" db="EMBL/GenBank/DDBJ databases">
        <title>Genome sequencing of the rare red list fungi Bondarzewia mesenterica.</title>
        <authorList>
            <person name="Buettner E."/>
            <person name="Kellner H."/>
        </authorList>
    </citation>
    <scope>NUCLEOTIDE SEQUENCE [LARGE SCALE GENOMIC DNA]</scope>
    <source>
        <strain evidence="8 9">DSM 108281</strain>
    </source>
</reference>
<evidence type="ECO:0000256" key="4">
    <source>
        <dbReference type="ARBA" id="ARBA00022824"/>
    </source>
</evidence>
<organism evidence="8 9">
    <name type="scientific">Bondarzewia mesenterica</name>
    <dbReference type="NCBI Taxonomy" id="1095465"/>
    <lineage>
        <taxon>Eukaryota</taxon>
        <taxon>Fungi</taxon>
        <taxon>Dikarya</taxon>
        <taxon>Basidiomycota</taxon>
        <taxon>Agaricomycotina</taxon>
        <taxon>Agaricomycetes</taxon>
        <taxon>Russulales</taxon>
        <taxon>Bondarzewiaceae</taxon>
        <taxon>Bondarzewia</taxon>
    </lineage>
</organism>
<evidence type="ECO:0000313" key="9">
    <source>
        <dbReference type="Proteomes" id="UP000310158"/>
    </source>
</evidence>